<feature type="compositionally biased region" description="Basic and acidic residues" evidence="1">
    <location>
        <begin position="85"/>
        <end position="98"/>
    </location>
</feature>
<evidence type="ECO:0000313" key="3">
    <source>
        <dbReference type="EMBL" id="EYB96998.1"/>
    </source>
</evidence>
<dbReference type="OrthoDB" id="10470828at2759"/>
<protein>
    <submittedName>
        <fullName evidence="3">Uncharacterized protein</fullName>
    </submittedName>
</protein>
<keyword evidence="4" id="KW-1185">Reference proteome</keyword>
<feature type="region of interest" description="Disordered" evidence="1">
    <location>
        <begin position="84"/>
        <end position="113"/>
    </location>
</feature>
<dbReference type="Proteomes" id="UP000024635">
    <property type="component" value="Unassembled WGS sequence"/>
</dbReference>
<sequence>MCYVSLFEALVVFCCALTHLSSARILDNENYRGQLETWGTAELGQTSVGEPSSNKIGFEETSGNVLSSSGKNKIRVSSSPIFLEPDERSLDNRPRPTVDRSLTTPMRKPTGGPIAFPPVLPLIHGRIRNLPFGTTFVTERKSLRRKFGGAERRCQPHLQGTPNCRS</sequence>
<feature type="compositionally biased region" description="Polar residues" evidence="1">
    <location>
        <begin position="43"/>
        <end position="72"/>
    </location>
</feature>
<comment type="caution">
    <text evidence="3">The sequence shown here is derived from an EMBL/GenBank/DDBJ whole genome shotgun (WGS) entry which is preliminary data.</text>
</comment>
<evidence type="ECO:0000313" key="4">
    <source>
        <dbReference type="Proteomes" id="UP000024635"/>
    </source>
</evidence>
<gene>
    <name evidence="3" type="primary">Acey_s0144.g2450</name>
    <name evidence="3" type="ORF">Y032_0144g2450</name>
</gene>
<feature type="chain" id="PRO_5001487502" evidence="2">
    <location>
        <begin position="24"/>
        <end position="166"/>
    </location>
</feature>
<feature type="region of interest" description="Disordered" evidence="1">
    <location>
        <begin position="42"/>
        <end position="72"/>
    </location>
</feature>
<keyword evidence="2" id="KW-0732">Signal</keyword>
<dbReference type="AlphaFoldDB" id="A0A016T1W9"/>
<evidence type="ECO:0000256" key="2">
    <source>
        <dbReference type="SAM" id="SignalP"/>
    </source>
</evidence>
<proteinExistence type="predicted"/>
<reference evidence="4" key="1">
    <citation type="journal article" date="2015" name="Nat. Genet.">
        <title>The genome and transcriptome of the zoonotic hookworm Ancylostoma ceylanicum identify infection-specific gene families.</title>
        <authorList>
            <person name="Schwarz E.M."/>
            <person name="Hu Y."/>
            <person name="Antoshechkin I."/>
            <person name="Miller M.M."/>
            <person name="Sternberg P.W."/>
            <person name="Aroian R.V."/>
        </authorList>
    </citation>
    <scope>NUCLEOTIDE SEQUENCE</scope>
    <source>
        <strain evidence="4">HY135</strain>
    </source>
</reference>
<organism evidence="3 4">
    <name type="scientific">Ancylostoma ceylanicum</name>
    <dbReference type="NCBI Taxonomy" id="53326"/>
    <lineage>
        <taxon>Eukaryota</taxon>
        <taxon>Metazoa</taxon>
        <taxon>Ecdysozoa</taxon>
        <taxon>Nematoda</taxon>
        <taxon>Chromadorea</taxon>
        <taxon>Rhabditida</taxon>
        <taxon>Rhabditina</taxon>
        <taxon>Rhabditomorpha</taxon>
        <taxon>Strongyloidea</taxon>
        <taxon>Ancylostomatidae</taxon>
        <taxon>Ancylostomatinae</taxon>
        <taxon>Ancylostoma</taxon>
    </lineage>
</organism>
<name>A0A016T1W9_9BILA</name>
<evidence type="ECO:0000256" key="1">
    <source>
        <dbReference type="SAM" id="MobiDB-lite"/>
    </source>
</evidence>
<feature type="signal peptide" evidence="2">
    <location>
        <begin position="1"/>
        <end position="23"/>
    </location>
</feature>
<dbReference type="EMBL" id="JARK01001480">
    <property type="protein sequence ID" value="EYB96998.1"/>
    <property type="molecule type" value="Genomic_DNA"/>
</dbReference>
<accession>A0A016T1W9</accession>